<dbReference type="EMBL" id="AWSJ01000381">
    <property type="protein sequence ID" value="ERI04503.1"/>
    <property type="molecule type" value="Genomic_DNA"/>
</dbReference>
<organism evidence="1 2">
    <name type="scientific">Aneurinibacillus aneurinilyticus ATCC 12856</name>
    <dbReference type="NCBI Taxonomy" id="649747"/>
    <lineage>
        <taxon>Bacteria</taxon>
        <taxon>Bacillati</taxon>
        <taxon>Bacillota</taxon>
        <taxon>Bacilli</taxon>
        <taxon>Bacillales</taxon>
        <taxon>Paenibacillaceae</taxon>
        <taxon>Aneurinibacillus group</taxon>
        <taxon>Aneurinibacillus</taxon>
    </lineage>
</organism>
<name>U1WQC8_ANEAE</name>
<evidence type="ECO:0000313" key="2">
    <source>
        <dbReference type="Proteomes" id="UP000016511"/>
    </source>
</evidence>
<gene>
    <name evidence="1" type="ORF">HMPREF0083_06015</name>
</gene>
<reference evidence="1 2" key="1">
    <citation type="submission" date="2013-08" db="EMBL/GenBank/DDBJ databases">
        <authorList>
            <person name="Weinstock G."/>
            <person name="Sodergren E."/>
            <person name="Wylie T."/>
            <person name="Fulton L."/>
            <person name="Fulton R."/>
            <person name="Fronick C."/>
            <person name="O'Laughlin M."/>
            <person name="Godfrey J."/>
            <person name="Miner T."/>
            <person name="Herter B."/>
            <person name="Appelbaum E."/>
            <person name="Cordes M."/>
            <person name="Lek S."/>
            <person name="Wollam A."/>
            <person name="Pepin K.H."/>
            <person name="Palsikar V.B."/>
            <person name="Mitreva M."/>
            <person name="Wilson R.K."/>
        </authorList>
    </citation>
    <scope>NUCLEOTIDE SEQUENCE [LARGE SCALE GENOMIC DNA]</scope>
    <source>
        <strain evidence="1 2">ATCC 12856</strain>
    </source>
</reference>
<proteinExistence type="predicted"/>
<dbReference type="Proteomes" id="UP000016511">
    <property type="component" value="Unassembled WGS sequence"/>
</dbReference>
<accession>U1WQC8</accession>
<protein>
    <submittedName>
        <fullName evidence="1">Uncharacterized protein</fullName>
    </submittedName>
</protein>
<dbReference type="AlphaFoldDB" id="U1WQC8"/>
<keyword evidence="2" id="KW-1185">Reference proteome</keyword>
<comment type="caution">
    <text evidence="1">The sequence shown here is derived from an EMBL/GenBank/DDBJ whole genome shotgun (WGS) entry which is preliminary data.</text>
</comment>
<dbReference type="STRING" id="649747.HMPREF0083_06015"/>
<evidence type="ECO:0000313" key="1">
    <source>
        <dbReference type="EMBL" id="ERI04503.1"/>
    </source>
</evidence>
<dbReference type="HOGENOM" id="CLU_3228914_0_0_9"/>
<sequence>MVFSFYNRVKESKGFCRMIKRENRRICCSILDSEDRKWMIGQD</sequence>